<dbReference type="SUPFAM" id="SSF52096">
    <property type="entry name" value="ClpP/crotonase"/>
    <property type="match status" value="1"/>
</dbReference>
<dbReference type="EMBL" id="CP018171">
    <property type="protein sequence ID" value="APH72401.1"/>
    <property type="molecule type" value="Genomic_DNA"/>
</dbReference>
<comment type="pathway">
    <text evidence="2">Lipid metabolism; fatty acid beta-oxidation.</text>
</comment>
<dbReference type="NCBIfam" id="NF004794">
    <property type="entry name" value="PRK06142.1"/>
    <property type="match status" value="1"/>
</dbReference>
<evidence type="ECO:0000256" key="2">
    <source>
        <dbReference type="ARBA" id="ARBA00005005"/>
    </source>
</evidence>
<evidence type="ECO:0000256" key="1">
    <source>
        <dbReference type="ARBA" id="ARBA00004275"/>
    </source>
</evidence>
<evidence type="ECO:0000256" key="5">
    <source>
        <dbReference type="ARBA" id="ARBA00022990"/>
    </source>
</evidence>
<dbReference type="Gene3D" id="3.90.226.10">
    <property type="entry name" value="2-enoyl-CoA Hydratase, Chain A, domain 1"/>
    <property type="match status" value="1"/>
</dbReference>
<keyword evidence="6" id="KW-0443">Lipid metabolism</keyword>
<gene>
    <name evidence="10" type="ORF">BSQ44_14320</name>
</gene>
<keyword evidence="8" id="KW-0413">Isomerase</keyword>
<evidence type="ECO:0000256" key="6">
    <source>
        <dbReference type="ARBA" id="ARBA00023098"/>
    </source>
</evidence>
<keyword evidence="11" id="KW-1185">Reference proteome</keyword>
<keyword evidence="7" id="KW-0576">Peroxisome</keyword>
<dbReference type="FunFam" id="3.90.226.10:FF:000024">
    <property type="entry name" value="Delta3,5-delta2,4-dienoyl-CoA isomerase"/>
    <property type="match status" value="1"/>
</dbReference>
<dbReference type="GO" id="GO:0016853">
    <property type="term" value="F:isomerase activity"/>
    <property type="evidence" value="ECO:0007669"/>
    <property type="project" value="UniProtKB-KW"/>
</dbReference>
<dbReference type="GO" id="GO:0005737">
    <property type="term" value="C:cytoplasm"/>
    <property type="evidence" value="ECO:0007669"/>
    <property type="project" value="UniProtKB-ARBA"/>
</dbReference>
<comment type="subcellular location">
    <subcellularLocation>
        <location evidence="1">Peroxisome</location>
    </subcellularLocation>
</comment>
<dbReference type="RefSeq" id="WP_072605321.1">
    <property type="nucleotide sequence ID" value="NZ_CP018171.1"/>
</dbReference>
<dbReference type="KEGG" id="meso:BSQ44_14320"/>
<keyword evidence="4" id="KW-0276">Fatty acid metabolism</keyword>
<sequence length="277" mass="29881">MPEQSSEFFRVERDGAVVHLMMNRPERSNAMSPDFWRDLPRHLDALGRDETVRCAVISGEGRNFTGGMDLSAFADIARLFDNEPGRAAYAMRDVILNLQDAFNAIERARFPVIAAIHGACIGGGIDLITACDMRIASSDAFFAIEEIHIGMAADVGTLQRLPKLIAPAIAAELAYTGRRFWAEEAKGFGLVSAIHADPQAMLAAALDLARSVAAKSPLAIAGIKRNLAYSRDHSVADGLDYIAAWNAGMLRPGDLMAAVQAKMAKRDAAFPDLLPKG</sequence>
<reference evidence="11" key="1">
    <citation type="submission" date="2016-11" db="EMBL/GenBank/DDBJ databases">
        <title>Mesorhizobium oceanicum sp. nov., isolated from deep seawater in South China Sea.</title>
        <authorList>
            <person name="Fu G.-Y."/>
        </authorList>
    </citation>
    <scope>NUCLEOTIDE SEQUENCE [LARGE SCALE GENOMIC DNA]</scope>
    <source>
        <strain evidence="11">B7</strain>
    </source>
</reference>
<dbReference type="InterPro" id="IPR018376">
    <property type="entry name" value="Enoyl-CoA_hyd/isom_CS"/>
</dbReference>
<dbReference type="STRING" id="1670800.BSQ44_14320"/>
<dbReference type="Pfam" id="PF00378">
    <property type="entry name" value="ECH_1"/>
    <property type="match status" value="1"/>
</dbReference>
<dbReference type="InterPro" id="IPR029045">
    <property type="entry name" value="ClpP/crotonase-like_dom_sf"/>
</dbReference>
<dbReference type="OrthoDB" id="9802898at2"/>
<evidence type="ECO:0000313" key="11">
    <source>
        <dbReference type="Proteomes" id="UP000182840"/>
    </source>
</evidence>
<keyword evidence="5" id="KW-0007">Acetylation</keyword>
<accession>A0A1L3SSS3</accession>
<dbReference type="PANTHER" id="PTHR43149">
    <property type="entry name" value="ENOYL-COA HYDRATASE"/>
    <property type="match status" value="1"/>
</dbReference>
<name>A0A1L3SSS3_9HYPH</name>
<evidence type="ECO:0000256" key="9">
    <source>
        <dbReference type="RuleBase" id="RU003707"/>
    </source>
</evidence>
<dbReference type="AlphaFoldDB" id="A0A1L3SSS3"/>
<protein>
    <recommendedName>
        <fullName evidence="12">Enoyl-CoA hydratase</fullName>
    </recommendedName>
</protein>
<dbReference type="InterPro" id="IPR014748">
    <property type="entry name" value="Enoyl-CoA_hydra_C"/>
</dbReference>
<dbReference type="GO" id="GO:0006635">
    <property type="term" value="P:fatty acid beta-oxidation"/>
    <property type="evidence" value="ECO:0007669"/>
    <property type="project" value="UniProtKB-UniPathway"/>
</dbReference>
<evidence type="ECO:0000313" key="10">
    <source>
        <dbReference type="EMBL" id="APH72401.1"/>
    </source>
</evidence>
<dbReference type="InterPro" id="IPR001753">
    <property type="entry name" value="Enoyl-CoA_hydra/iso"/>
</dbReference>
<comment type="similarity">
    <text evidence="3 9">Belongs to the enoyl-CoA hydratase/isomerase family.</text>
</comment>
<evidence type="ECO:0000256" key="4">
    <source>
        <dbReference type="ARBA" id="ARBA00022832"/>
    </source>
</evidence>
<organism evidence="10 11">
    <name type="scientific">Aquibium oceanicum</name>
    <dbReference type="NCBI Taxonomy" id="1670800"/>
    <lineage>
        <taxon>Bacteria</taxon>
        <taxon>Pseudomonadati</taxon>
        <taxon>Pseudomonadota</taxon>
        <taxon>Alphaproteobacteria</taxon>
        <taxon>Hyphomicrobiales</taxon>
        <taxon>Phyllobacteriaceae</taxon>
        <taxon>Aquibium</taxon>
    </lineage>
</organism>
<evidence type="ECO:0000256" key="3">
    <source>
        <dbReference type="ARBA" id="ARBA00005254"/>
    </source>
</evidence>
<dbReference type="FunFam" id="1.10.12.10:FF:000004">
    <property type="entry name" value="Delta3,5-delta2,4-dienoyl-CoA isomerase"/>
    <property type="match status" value="1"/>
</dbReference>
<evidence type="ECO:0008006" key="12">
    <source>
        <dbReference type="Google" id="ProtNLM"/>
    </source>
</evidence>
<dbReference type="Proteomes" id="UP000182840">
    <property type="component" value="Chromosome"/>
</dbReference>
<dbReference type="CDD" id="cd06558">
    <property type="entry name" value="crotonase-like"/>
    <property type="match status" value="1"/>
</dbReference>
<dbReference type="InterPro" id="IPR045002">
    <property type="entry name" value="Ech1-like"/>
</dbReference>
<dbReference type="PROSITE" id="PS00166">
    <property type="entry name" value="ENOYL_COA_HYDRATASE"/>
    <property type="match status" value="1"/>
</dbReference>
<evidence type="ECO:0000256" key="8">
    <source>
        <dbReference type="ARBA" id="ARBA00023235"/>
    </source>
</evidence>
<dbReference type="UniPathway" id="UPA00659"/>
<proteinExistence type="inferred from homology"/>
<evidence type="ECO:0000256" key="7">
    <source>
        <dbReference type="ARBA" id="ARBA00023140"/>
    </source>
</evidence>
<dbReference type="Gene3D" id="1.10.12.10">
    <property type="entry name" value="Lyase 2-enoyl-coa Hydratase, Chain A, domain 2"/>
    <property type="match status" value="1"/>
</dbReference>